<evidence type="ECO:0000313" key="2">
    <source>
        <dbReference type="EMBL" id="KAK6766560.1"/>
    </source>
</evidence>
<keyword evidence="3" id="KW-1185">Reference proteome</keyword>
<reference evidence="2 3" key="1">
    <citation type="submission" date="2023-08" db="EMBL/GenBank/DDBJ databases">
        <title>A Necator americanus chromosomal reference genome.</title>
        <authorList>
            <person name="Ilik V."/>
            <person name="Petrzelkova K.J."/>
            <person name="Pardy F."/>
            <person name="Fuh T."/>
            <person name="Niatou-Singa F.S."/>
            <person name="Gouil Q."/>
            <person name="Baker L."/>
            <person name="Ritchie M.E."/>
            <person name="Jex A.R."/>
            <person name="Gazzola D."/>
            <person name="Li H."/>
            <person name="Toshio Fujiwara R."/>
            <person name="Zhan B."/>
            <person name="Aroian R.V."/>
            <person name="Pafco B."/>
            <person name="Schwarz E.M."/>
        </authorList>
    </citation>
    <scope>NUCLEOTIDE SEQUENCE [LARGE SCALE GENOMIC DNA]</scope>
    <source>
        <strain evidence="2 3">Aroian</strain>
        <tissue evidence="2">Whole animal</tissue>
    </source>
</reference>
<dbReference type="Proteomes" id="UP001303046">
    <property type="component" value="Unassembled WGS sequence"/>
</dbReference>
<feature type="compositionally biased region" description="Gly residues" evidence="1">
    <location>
        <begin position="39"/>
        <end position="53"/>
    </location>
</feature>
<protein>
    <submittedName>
        <fullName evidence="2">Uncharacterized protein</fullName>
    </submittedName>
</protein>
<dbReference type="EMBL" id="JAVFWL010000006">
    <property type="protein sequence ID" value="KAK6766560.1"/>
    <property type="molecule type" value="Genomic_DNA"/>
</dbReference>
<comment type="caution">
    <text evidence="2">The sequence shown here is derived from an EMBL/GenBank/DDBJ whole genome shotgun (WGS) entry which is preliminary data.</text>
</comment>
<evidence type="ECO:0000313" key="3">
    <source>
        <dbReference type="Proteomes" id="UP001303046"/>
    </source>
</evidence>
<feature type="region of interest" description="Disordered" evidence="1">
    <location>
        <begin position="1"/>
        <end position="86"/>
    </location>
</feature>
<proteinExistence type="predicted"/>
<organism evidence="2 3">
    <name type="scientific">Necator americanus</name>
    <name type="common">Human hookworm</name>
    <dbReference type="NCBI Taxonomy" id="51031"/>
    <lineage>
        <taxon>Eukaryota</taxon>
        <taxon>Metazoa</taxon>
        <taxon>Ecdysozoa</taxon>
        <taxon>Nematoda</taxon>
        <taxon>Chromadorea</taxon>
        <taxon>Rhabditida</taxon>
        <taxon>Rhabditina</taxon>
        <taxon>Rhabditomorpha</taxon>
        <taxon>Strongyloidea</taxon>
        <taxon>Ancylostomatidae</taxon>
        <taxon>Bunostominae</taxon>
        <taxon>Necator</taxon>
    </lineage>
</organism>
<evidence type="ECO:0000256" key="1">
    <source>
        <dbReference type="SAM" id="MobiDB-lite"/>
    </source>
</evidence>
<sequence>MGRVLRAERGGRRAGTAAAQGTREMADEHCPGSADRGGRGSGGGSTHGAGGGQTLARNRRLPGDAEMWENPTESVKKREKPQETSQNGITVFAMIQKWSGGNHNASTTVGSDGRGFHGIRWIQSVASGGMENDGEVVRIAAEWTSDSPTYSCAR</sequence>
<name>A0ABR1EVP3_NECAM</name>
<feature type="compositionally biased region" description="Basic and acidic residues" evidence="1">
    <location>
        <begin position="1"/>
        <end position="11"/>
    </location>
</feature>
<accession>A0ABR1EVP3</accession>
<gene>
    <name evidence="2" type="primary">Necator_chrX.g26233</name>
    <name evidence="2" type="ORF">RB195_026067</name>
</gene>